<dbReference type="CDD" id="cd00865">
    <property type="entry name" value="PEBP_bact_arch"/>
    <property type="match status" value="1"/>
</dbReference>
<dbReference type="Proteomes" id="UP001165541">
    <property type="component" value="Unassembled WGS sequence"/>
</dbReference>
<evidence type="ECO:0000313" key="2">
    <source>
        <dbReference type="Proteomes" id="UP001165541"/>
    </source>
</evidence>
<dbReference type="GO" id="GO:0004860">
    <property type="term" value="F:protein kinase inhibitor activity"/>
    <property type="evidence" value="ECO:0007669"/>
    <property type="project" value="UniProtKB-KW"/>
</dbReference>
<dbReference type="InterPro" id="IPR005247">
    <property type="entry name" value="YbhB_YbcL/LppC-like"/>
</dbReference>
<dbReference type="RefSeq" id="WP_251780521.1">
    <property type="nucleotide sequence ID" value="NZ_JAMKFE010000016.1"/>
</dbReference>
<protein>
    <submittedName>
        <fullName evidence="1">YbhB/YbcL family Raf kinase inhibitor-like protein</fullName>
    </submittedName>
</protein>
<dbReference type="PANTHER" id="PTHR30289:SF1">
    <property type="entry name" value="PEBP (PHOSPHATIDYLETHANOLAMINE-BINDING PROTEIN) FAMILY PROTEIN"/>
    <property type="match status" value="1"/>
</dbReference>
<accession>A0ABT0YUQ6</accession>
<reference evidence="1" key="1">
    <citation type="submission" date="2022-05" db="EMBL/GenBank/DDBJ databases">
        <title>Schlegelella sp. nov., isolated from mangrove soil.</title>
        <authorList>
            <person name="Liu Y."/>
            <person name="Ge X."/>
            <person name="Liu W."/>
        </authorList>
    </citation>
    <scope>NUCLEOTIDE SEQUENCE</scope>
    <source>
        <strain evidence="1">S2-27</strain>
    </source>
</reference>
<dbReference type="SUPFAM" id="SSF49777">
    <property type="entry name" value="PEBP-like"/>
    <property type="match status" value="1"/>
</dbReference>
<proteinExistence type="predicted"/>
<dbReference type="NCBIfam" id="TIGR00481">
    <property type="entry name" value="YbhB/YbcL family Raf kinase inhibitor-like protein"/>
    <property type="match status" value="1"/>
</dbReference>
<sequence>MKLSSNSWREGQRIPARYAAGQTDGQGGVTFSDNVNPHLTWSDVPQGARSFALICHDPDVPSRGDDVNQPDREVPAELPRVDFFHWAMVDLPASLREIGEGEFSREFTPRGKSGPATLRGARHGLNDYTGWFAGNDDLGGQYFGYDGPFPPFNDAREHRYIFTLYALDIEHCPVEGSFTGAQVREAIAGHVLGEASFTGTYTLNRRLA</sequence>
<dbReference type="Pfam" id="PF01161">
    <property type="entry name" value="PBP"/>
    <property type="match status" value="1"/>
</dbReference>
<dbReference type="InterPro" id="IPR036610">
    <property type="entry name" value="PEBP-like_sf"/>
</dbReference>
<name>A0ABT0YUQ6_9BURK</name>
<evidence type="ECO:0000313" key="1">
    <source>
        <dbReference type="EMBL" id="MCM5682039.1"/>
    </source>
</evidence>
<keyword evidence="1" id="KW-0649">Protein kinase inhibitor</keyword>
<comment type="caution">
    <text evidence="1">The sequence shown here is derived from an EMBL/GenBank/DDBJ whole genome shotgun (WGS) entry which is preliminary data.</text>
</comment>
<dbReference type="PANTHER" id="PTHR30289">
    <property type="entry name" value="UNCHARACTERIZED PROTEIN YBCL-RELATED"/>
    <property type="match status" value="1"/>
</dbReference>
<keyword evidence="2" id="KW-1185">Reference proteome</keyword>
<dbReference type="EMBL" id="JAMKFE010000016">
    <property type="protein sequence ID" value="MCM5682039.1"/>
    <property type="molecule type" value="Genomic_DNA"/>
</dbReference>
<dbReference type="InterPro" id="IPR008914">
    <property type="entry name" value="PEBP"/>
</dbReference>
<organism evidence="1 2">
    <name type="scientific">Caldimonas mangrovi</name>
    <dbReference type="NCBI Taxonomy" id="2944811"/>
    <lineage>
        <taxon>Bacteria</taxon>
        <taxon>Pseudomonadati</taxon>
        <taxon>Pseudomonadota</taxon>
        <taxon>Betaproteobacteria</taxon>
        <taxon>Burkholderiales</taxon>
        <taxon>Sphaerotilaceae</taxon>
        <taxon>Caldimonas</taxon>
    </lineage>
</organism>
<gene>
    <name evidence="1" type="ORF">M8A51_21125</name>
</gene>
<dbReference type="Gene3D" id="3.90.280.10">
    <property type="entry name" value="PEBP-like"/>
    <property type="match status" value="1"/>
</dbReference>